<dbReference type="Pfam" id="PF12796">
    <property type="entry name" value="Ank_2"/>
    <property type="match status" value="1"/>
</dbReference>
<dbReference type="PROSITE" id="PS50088">
    <property type="entry name" value="ANK_REPEAT"/>
    <property type="match status" value="2"/>
</dbReference>
<sequence length="151" mass="16343">MNPFEQWLEQRGFAPFSEVTVNGRGEHAVILAAREGRGDVLAYLIRERGANLSVCDAYGNNALWAACFAESAECVELLLQAGLDIDYQNPSGSTVLIYAASAGKHAIVAQLLTAGANWRLTTEDDFCALDLAANRQSLQLLRDISRGARAD</sequence>
<reference evidence="4 5" key="1">
    <citation type="submission" date="2022-07" db="EMBL/GenBank/DDBJ databases">
        <title>Methylomonas rivi sp. nov., Methylomonas rosea sp. nov., Methylomonas aureus sp. nov. and Methylomonas subterranea sp. nov., four novel methanotrophs isolated from a freshwater creek and the deep terrestrial subsurface.</title>
        <authorList>
            <person name="Abin C."/>
            <person name="Sankaranarayanan K."/>
            <person name="Garner C."/>
            <person name="Sindelar R."/>
            <person name="Kotary K."/>
            <person name="Garner R."/>
            <person name="Barclay S."/>
            <person name="Lawson P."/>
            <person name="Krumholz L."/>
        </authorList>
    </citation>
    <scope>NUCLEOTIDE SEQUENCE [LARGE SCALE GENOMIC DNA]</scope>
    <source>
        <strain evidence="4 5">SURF-1</strain>
    </source>
</reference>
<dbReference type="PANTHER" id="PTHR24198">
    <property type="entry name" value="ANKYRIN REPEAT AND PROTEIN KINASE DOMAIN-CONTAINING PROTEIN"/>
    <property type="match status" value="1"/>
</dbReference>
<keyword evidence="2 3" id="KW-0040">ANK repeat</keyword>
<feature type="repeat" description="ANK" evidence="3">
    <location>
        <begin position="91"/>
        <end position="123"/>
    </location>
</feature>
<dbReference type="PANTHER" id="PTHR24198:SF165">
    <property type="entry name" value="ANKYRIN REPEAT-CONTAINING PROTEIN-RELATED"/>
    <property type="match status" value="1"/>
</dbReference>
<dbReference type="SMART" id="SM00248">
    <property type="entry name" value="ANK"/>
    <property type="match status" value="3"/>
</dbReference>
<evidence type="ECO:0000313" key="5">
    <source>
        <dbReference type="Proteomes" id="UP001524569"/>
    </source>
</evidence>
<evidence type="ECO:0000256" key="1">
    <source>
        <dbReference type="ARBA" id="ARBA00022737"/>
    </source>
</evidence>
<dbReference type="Gene3D" id="1.25.40.20">
    <property type="entry name" value="Ankyrin repeat-containing domain"/>
    <property type="match status" value="1"/>
</dbReference>
<dbReference type="InterPro" id="IPR036770">
    <property type="entry name" value="Ankyrin_rpt-contain_sf"/>
</dbReference>
<keyword evidence="5" id="KW-1185">Reference proteome</keyword>
<dbReference type="EMBL" id="JANIBM010000005">
    <property type="protein sequence ID" value="MCQ8180766.1"/>
    <property type="molecule type" value="Genomic_DNA"/>
</dbReference>
<evidence type="ECO:0000256" key="3">
    <source>
        <dbReference type="PROSITE-ProRule" id="PRU00023"/>
    </source>
</evidence>
<evidence type="ECO:0000256" key="2">
    <source>
        <dbReference type="ARBA" id="ARBA00023043"/>
    </source>
</evidence>
<gene>
    <name evidence="4" type="ORF">NP603_06580</name>
</gene>
<organism evidence="4 5">
    <name type="scientific">Methylomonas aurea</name>
    <dbReference type="NCBI Taxonomy" id="2952224"/>
    <lineage>
        <taxon>Bacteria</taxon>
        <taxon>Pseudomonadati</taxon>
        <taxon>Pseudomonadota</taxon>
        <taxon>Gammaproteobacteria</taxon>
        <taxon>Methylococcales</taxon>
        <taxon>Methylococcaceae</taxon>
        <taxon>Methylomonas</taxon>
    </lineage>
</organism>
<feature type="repeat" description="ANK" evidence="3">
    <location>
        <begin position="58"/>
        <end position="90"/>
    </location>
</feature>
<proteinExistence type="predicted"/>
<dbReference type="RefSeq" id="WP_256610123.1">
    <property type="nucleotide sequence ID" value="NZ_JANIBM010000005.1"/>
</dbReference>
<dbReference type="Pfam" id="PF00023">
    <property type="entry name" value="Ank"/>
    <property type="match status" value="1"/>
</dbReference>
<keyword evidence="1" id="KW-0677">Repeat</keyword>
<dbReference type="InterPro" id="IPR002110">
    <property type="entry name" value="Ankyrin_rpt"/>
</dbReference>
<comment type="caution">
    <text evidence="4">The sequence shown here is derived from an EMBL/GenBank/DDBJ whole genome shotgun (WGS) entry which is preliminary data.</text>
</comment>
<protein>
    <submittedName>
        <fullName evidence="4">Ankyrin repeat domain-containing protein</fullName>
    </submittedName>
</protein>
<accession>A0ABT1UEV4</accession>
<evidence type="ECO:0000313" key="4">
    <source>
        <dbReference type="EMBL" id="MCQ8180766.1"/>
    </source>
</evidence>
<name>A0ABT1UEV4_9GAMM</name>
<dbReference type="Proteomes" id="UP001524569">
    <property type="component" value="Unassembled WGS sequence"/>
</dbReference>
<dbReference type="SUPFAM" id="SSF48403">
    <property type="entry name" value="Ankyrin repeat"/>
    <property type="match status" value="1"/>
</dbReference>